<dbReference type="GO" id="GO:0000139">
    <property type="term" value="C:Golgi membrane"/>
    <property type="evidence" value="ECO:0007669"/>
    <property type="project" value="UniProtKB-SubCell"/>
</dbReference>
<evidence type="ECO:0000256" key="8">
    <source>
        <dbReference type="ARBA" id="ARBA00022737"/>
    </source>
</evidence>
<keyword evidence="11 13" id="KW-0472">Membrane</keyword>
<dbReference type="WBParaSite" id="jg16732">
    <property type="protein sequence ID" value="jg16732"/>
    <property type="gene ID" value="jg16732"/>
</dbReference>
<keyword evidence="7 13" id="KW-0812">Transmembrane</keyword>
<dbReference type="InterPro" id="IPR047664">
    <property type="entry name" value="SWEET"/>
</dbReference>
<dbReference type="Proteomes" id="UP000887574">
    <property type="component" value="Unplaced"/>
</dbReference>
<dbReference type="InterPro" id="IPR004316">
    <property type="entry name" value="SWEET_rpt"/>
</dbReference>
<proteinExistence type="inferred from homology"/>
<protein>
    <recommendedName>
        <fullName evidence="13">Sugar transporter SWEET</fullName>
    </recommendedName>
</protein>
<evidence type="ECO:0000256" key="13">
    <source>
        <dbReference type="RuleBase" id="RU910715"/>
    </source>
</evidence>
<keyword evidence="5" id="KW-1003">Cell membrane</keyword>
<feature type="transmembrane region" description="Helical" evidence="13">
    <location>
        <begin position="97"/>
        <end position="121"/>
    </location>
</feature>
<evidence type="ECO:0000256" key="9">
    <source>
        <dbReference type="ARBA" id="ARBA00022989"/>
    </source>
</evidence>
<keyword evidence="10" id="KW-0333">Golgi apparatus</keyword>
<sequence length="294" mass="32617">MGFSDGPLYLTLLEITATVSTISLFLCGIPICLEIKRRKCTEEITSLPFLMGFIGSTFWLRYGMLVGEAAIIVVNLIGSLLMFSYLVFYIRYTKYRLCIILQVIAEIVAIDVMCVLVDFFKCLTIDDCPTKDLLGLCCMFFNIVTFGAPLAGIALVIEKKCCDTLPLPLCLANLIVASQWCVFGLLKHDFYIIIPNTAGIVLALMQISLFLVFPRAIGNPSPLSRCFGCARVEDLERNHSQHIAESQKAGSDVLLPLAEWARNSCVLLCKCLTCRGKTSFVIHAVSRAELKRAF</sequence>
<keyword evidence="8" id="KW-0677">Repeat</keyword>
<keyword evidence="9 13" id="KW-1133">Transmembrane helix</keyword>
<evidence type="ECO:0000313" key="14">
    <source>
        <dbReference type="Proteomes" id="UP000887574"/>
    </source>
</evidence>
<dbReference type="FunFam" id="1.20.1280.290:FF:000010">
    <property type="entry name" value="Sugar transporter SWEET"/>
    <property type="match status" value="1"/>
</dbReference>
<evidence type="ECO:0000256" key="12">
    <source>
        <dbReference type="ARBA" id="ARBA00055578"/>
    </source>
</evidence>
<evidence type="ECO:0000256" key="10">
    <source>
        <dbReference type="ARBA" id="ARBA00023034"/>
    </source>
</evidence>
<keyword evidence="4 13" id="KW-0813">Transport</keyword>
<feature type="transmembrane region" description="Helical" evidence="13">
    <location>
        <begin position="45"/>
        <end position="63"/>
    </location>
</feature>
<evidence type="ECO:0000256" key="6">
    <source>
        <dbReference type="ARBA" id="ARBA00022597"/>
    </source>
</evidence>
<feature type="transmembrane region" description="Helical" evidence="13">
    <location>
        <begin position="169"/>
        <end position="186"/>
    </location>
</feature>
<feature type="transmembrane region" description="Helical" evidence="13">
    <location>
        <begin position="192"/>
        <end position="213"/>
    </location>
</feature>
<feature type="transmembrane region" description="Helical" evidence="13">
    <location>
        <begin position="69"/>
        <end position="90"/>
    </location>
</feature>
<dbReference type="PANTHER" id="PTHR10791">
    <property type="entry name" value="RAG1-ACTIVATING PROTEIN 1"/>
    <property type="match status" value="1"/>
</dbReference>
<keyword evidence="6 13" id="KW-0762">Sugar transport</keyword>
<feature type="transmembrane region" description="Helical" evidence="13">
    <location>
        <begin position="12"/>
        <end position="33"/>
    </location>
</feature>
<keyword evidence="14" id="KW-1185">Reference proteome</keyword>
<dbReference type="GO" id="GO:0005886">
    <property type="term" value="C:plasma membrane"/>
    <property type="evidence" value="ECO:0007669"/>
    <property type="project" value="UniProtKB-SubCell"/>
</dbReference>
<evidence type="ECO:0000256" key="2">
    <source>
        <dbReference type="ARBA" id="ARBA00004653"/>
    </source>
</evidence>
<name>A0A915D838_9BILA</name>
<evidence type="ECO:0000256" key="1">
    <source>
        <dbReference type="ARBA" id="ARBA00004651"/>
    </source>
</evidence>
<organism evidence="14 15">
    <name type="scientific">Ditylenchus dipsaci</name>
    <dbReference type="NCBI Taxonomy" id="166011"/>
    <lineage>
        <taxon>Eukaryota</taxon>
        <taxon>Metazoa</taxon>
        <taxon>Ecdysozoa</taxon>
        <taxon>Nematoda</taxon>
        <taxon>Chromadorea</taxon>
        <taxon>Rhabditida</taxon>
        <taxon>Tylenchina</taxon>
        <taxon>Tylenchomorpha</taxon>
        <taxon>Sphaerularioidea</taxon>
        <taxon>Anguinidae</taxon>
        <taxon>Anguininae</taxon>
        <taxon>Ditylenchus</taxon>
    </lineage>
</organism>
<feature type="transmembrane region" description="Helical" evidence="13">
    <location>
        <begin position="133"/>
        <end position="157"/>
    </location>
</feature>
<dbReference type="Gene3D" id="1.20.1280.290">
    <property type="match status" value="2"/>
</dbReference>
<evidence type="ECO:0000256" key="3">
    <source>
        <dbReference type="ARBA" id="ARBA00007809"/>
    </source>
</evidence>
<dbReference type="PANTHER" id="PTHR10791:SF112">
    <property type="entry name" value="SUGAR TRANSPORTER SWEET1"/>
    <property type="match status" value="1"/>
</dbReference>
<reference evidence="15" key="1">
    <citation type="submission" date="2022-11" db="UniProtKB">
        <authorList>
            <consortium name="WormBaseParasite"/>
        </authorList>
    </citation>
    <scope>IDENTIFICATION</scope>
</reference>
<dbReference type="FunFam" id="1.20.1280.290:FF:000004">
    <property type="entry name" value="Sugar transporter SWEET"/>
    <property type="match status" value="1"/>
</dbReference>
<comment type="subcellular location">
    <subcellularLocation>
        <location evidence="1 13">Cell membrane</location>
        <topology evidence="1 13">Multi-pass membrane protein</topology>
    </subcellularLocation>
    <subcellularLocation>
        <location evidence="2">Golgi apparatus membrane</location>
        <topology evidence="2">Multi-pass membrane protein</topology>
    </subcellularLocation>
</comment>
<evidence type="ECO:0000256" key="11">
    <source>
        <dbReference type="ARBA" id="ARBA00023136"/>
    </source>
</evidence>
<evidence type="ECO:0000256" key="4">
    <source>
        <dbReference type="ARBA" id="ARBA00022448"/>
    </source>
</evidence>
<dbReference type="AlphaFoldDB" id="A0A915D838"/>
<comment type="function">
    <text evidence="12">Mediates both low-affinity uptake and efflux of sugar across the membrane.</text>
</comment>
<dbReference type="Pfam" id="PF03083">
    <property type="entry name" value="MtN3_slv"/>
    <property type="match status" value="2"/>
</dbReference>
<evidence type="ECO:0000256" key="5">
    <source>
        <dbReference type="ARBA" id="ARBA00022475"/>
    </source>
</evidence>
<evidence type="ECO:0000256" key="7">
    <source>
        <dbReference type="ARBA" id="ARBA00022692"/>
    </source>
</evidence>
<comment type="similarity">
    <text evidence="3 13">Belongs to the SWEET sugar transporter family.</text>
</comment>
<dbReference type="GO" id="GO:0051119">
    <property type="term" value="F:sugar transmembrane transporter activity"/>
    <property type="evidence" value="ECO:0007669"/>
    <property type="project" value="InterPro"/>
</dbReference>
<comment type="function">
    <text evidence="13">Mediates sugar transport across membranes.</text>
</comment>
<accession>A0A915D838</accession>
<evidence type="ECO:0000313" key="15">
    <source>
        <dbReference type="WBParaSite" id="jg16732"/>
    </source>
</evidence>